<dbReference type="InterPro" id="IPR000073">
    <property type="entry name" value="AB_hydrolase_1"/>
</dbReference>
<feature type="domain" description="AB hydrolase-1" evidence="3">
    <location>
        <begin position="37"/>
        <end position="280"/>
    </location>
</feature>
<evidence type="ECO:0000313" key="5">
    <source>
        <dbReference type="Proteomes" id="UP000441389"/>
    </source>
</evidence>
<dbReference type="InterPro" id="IPR029058">
    <property type="entry name" value="AB_hydrolase_fold"/>
</dbReference>
<dbReference type="Proteomes" id="UP000441389">
    <property type="component" value="Unassembled WGS sequence"/>
</dbReference>
<feature type="chain" id="PRO_5026274908" evidence="2">
    <location>
        <begin position="20"/>
        <end position="288"/>
    </location>
</feature>
<accession>A0A6I4IZ79</accession>
<gene>
    <name evidence="4" type="ORF">GON01_05870</name>
</gene>
<dbReference type="InterPro" id="IPR050266">
    <property type="entry name" value="AB_hydrolase_sf"/>
</dbReference>
<evidence type="ECO:0000313" key="4">
    <source>
        <dbReference type="EMBL" id="MVO77467.1"/>
    </source>
</evidence>
<feature type="signal peptide" evidence="2">
    <location>
        <begin position="1"/>
        <end position="19"/>
    </location>
</feature>
<dbReference type="Pfam" id="PF12697">
    <property type="entry name" value="Abhydrolase_6"/>
    <property type="match status" value="1"/>
</dbReference>
<evidence type="ECO:0000256" key="1">
    <source>
        <dbReference type="ARBA" id="ARBA00022801"/>
    </source>
</evidence>
<dbReference type="EMBL" id="WQMS01000006">
    <property type="protein sequence ID" value="MVO77467.1"/>
    <property type="molecule type" value="Genomic_DNA"/>
</dbReference>
<organism evidence="4 5">
    <name type="scientific">Sphingomonas horti</name>
    <dbReference type="NCBI Taxonomy" id="2682842"/>
    <lineage>
        <taxon>Bacteria</taxon>
        <taxon>Pseudomonadati</taxon>
        <taxon>Pseudomonadota</taxon>
        <taxon>Alphaproteobacteria</taxon>
        <taxon>Sphingomonadales</taxon>
        <taxon>Sphingomonadaceae</taxon>
        <taxon>Sphingomonas</taxon>
    </lineage>
</organism>
<dbReference type="PRINTS" id="PR00111">
    <property type="entry name" value="ABHYDROLASE"/>
</dbReference>
<evidence type="ECO:0000259" key="3">
    <source>
        <dbReference type="Pfam" id="PF12697"/>
    </source>
</evidence>
<keyword evidence="5" id="KW-1185">Reference proteome</keyword>
<proteinExistence type="predicted"/>
<keyword evidence="1 4" id="KW-0378">Hydrolase</keyword>
<sequence length="288" mass="30505">MFRALFTAAALIAANPVFAAFQSDRISVTAEGSGPDVVLIHGLASSTRVWNGTVERVPGYRYHLVQIAGMGATPAGGNAQGAVIAPVAEEVARYISEEKLEKPALIGHSMGGTIAMMVAARHPKEVGKLMVVDMHPFVGQLYGGPSANADSVRPIADAMRARSAKATPEERDRERRTMVTSMINTESERAGPIEDSLASDPNAVANAFAELIVTDLRPELKAITVPTTVLYVTPAGAPFTDEQMDAGYKAAYADLSGVTLKRVPNAAHFIMLDAPNAFADEVKAFLAQ</sequence>
<name>A0A6I4IZ79_9SPHN</name>
<reference evidence="4 5" key="1">
    <citation type="submission" date="2019-12" db="EMBL/GenBank/DDBJ databases">
        <authorList>
            <person name="Huq M.A."/>
        </authorList>
    </citation>
    <scope>NUCLEOTIDE SEQUENCE [LARGE SCALE GENOMIC DNA]</scope>
    <source>
        <strain evidence="4 5">MAH-20</strain>
    </source>
</reference>
<dbReference type="GO" id="GO:0016020">
    <property type="term" value="C:membrane"/>
    <property type="evidence" value="ECO:0007669"/>
    <property type="project" value="TreeGrafter"/>
</dbReference>
<dbReference type="Gene3D" id="3.40.50.1820">
    <property type="entry name" value="alpha/beta hydrolase"/>
    <property type="match status" value="1"/>
</dbReference>
<evidence type="ECO:0000256" key="2">
    <source>
        <dbReference type="SAM" id="SignalP"/>
    </source>
</evidence>
<dbReference type="AlphaFoldDB" id="A0A6I4IZ79"/>
<protein>
    <submittedName>
        <fullName evidence="4">Alpha/beta fold hydrolase</fullName>
    </submittedName>
</protein>
<dbReference type="PANTHER" id="PTHR43798">
    <property type="entry name" value="MONOACYLGLYCEROL LIPASE"/>
    <property type="match status" value="1"/>
</dbReference>
<keyword evidence="2" id="KW-0732">Signal</keyword>
<dbReference type="GO" id="GO:0016787">
    <property type="term" value="F:hydrolase activity"/>
    <property type="evidence" value="ECO:0007669"/>
    <property type="project" value="UniProtKB-KW"/>
</dbReference>
<dbReference type="PANTHER" id="PTHR43798:SF31">
    <property type="entry name" value="AB HYDROLASE SUPERFAMILY PROTEIN YCLE"/>
    <property type="match status" value="1"/>
</dbReference>
<comment type="caution">
    <text evidence="4">The sequence shown here is derived from an EMBL/GenBank/DDBJ whole genome shotgun (WGS) entry which is preliminary data.</text>
</comment>
<dbReference type="SUPFAM" id="SSF53474">
    <property type="entry name" value="alpha/beta-Hydrolases"/>
    <property type="match status" value="1"/>
</dbReference>
<dbReference type="RefSeq" id="WP_157026397.1">
    <property type="nucleotide sequence ID" value="NZ_WQMS01000006.1"/>
</dbReference>